<evidence type="ECO:0000256" key="2">
    <source>
        <dbReference type="ARBA" id="ARBA00009256"/>
    </source>
</evidence>
<keyword evidence="6 8" id="KW-0067">ATP-binding</keyword>
<comment type="similarity">
    <text evidence="2 8">Belongs to the pantothenate synthetase family.</text>
</comment>
<dbReference type="Pfam" id="PF02569">
    <property type="entry name" value="Pantoate_ligase"/>
    <property type="match status" value="1"/>
</dbReference>
<dbReference type="GO" id="GO:0016874">
    <property type="term" value="F:ligase activity"/>
    <property type="evidence" value="ECO:0007669"/>
    <property type="project" value="UniProtKB-KW"/>
</dbReference>
<evidence type="ECO:0000256" key="5">
    <source>
        <dbReference type="ARBA" id="ARBA00022741"/>
    </source>
</evidence>
<dbReference type="CDD" id="cd00560">
    <property type="entry name" value="PanC"/>
    <property type="match status" value="1"/>
</dbReference>
<feature type="binding site" evidence="8">
    <location>
        <position position="66"/>
    </location>
    <ligand>
        <name>beta-alanine</name>
        <dbReference type="ChEBI" id="CHEBI:57966"/>
    </ligand>
</feature>
<evidence type="ECO:0000256" key="1">
    <source>
        <dbReference type="ARBA" id="ARBA00004990"/>
    </source>
</evidence>
<reference evidence="9 10" key="1">
    <citation type="submission" date="2022-04" db="EMBL/GenBank/DDBJ databases">
        <title>Paracoccus sp. YLB-12 draft genome sequence.</title>
        <authorList>
            <person name="Yu L."/>
        </authorList>
    </citation>
    <scope>NUCLEOTIDE SEQUENCE [LARGE SCALE GENOMIC DNA]</scope>
    <source>
        <strain evidence="9 10">YLB-12</strain>
    </source>
</reference>
<comment type="pathway">
    <text evidence="1 8">Cofactor biosynthesis; (R)-pantothenate biosynthesis; (R)-pantothenate from (R)-pantoate and beta-alanine: step 1/1.</text>
</comment>
<dbReference type="Gene3D" id="3.40.50.620">
    <property type="entry name" value="HUPs"/>
    <property type="match status" value="1"/>
</dbReference>
<keyword evidence="8" id="KW-0963">Cytoplasm</keyword>
<keyword evidence="10" id="KW-1185">Reference proteome</keyword>
<feature type="binding site" evidence="8">
    <location>
        <position position="158"/>
    </location>
    <ligand>
        <name>(R)-pantoate</name>
        <dbReference type="ChEBI" id="CHEBI:15980"/>
    </ligand>
</feature>
<feature type="binding site" evidence="8">
    <location>
        <begin position="30"/>
        <end position="37"/>
    </location>
    <ligand>
        <name>ATP</name>
        <dbReference type="ChEBI" id="CHEBI:30616"/>
    </ligand>
</feature>
<dbReference type="PANTHER" id="PTHR21299">
    <property type="entry name" value="CYTIDYLATE KINASE/PANTOATE-BETA-ALANINE LIGASE"/>
    <property type="match status" value="1"/>
</dbReference>
<accession>A0ABT2KA35</accession>
<dbReference type="Gene3D" id="3.30.1300.10">
    <property type="entry name" value="Pantoate-beta-alanine ligase, C-terminal domain"/>
    <property type="match status" value="1"/>
</dbReference>
<sequence length="285" mass="31584">MQICRSRQSVRDCVAGWRAAGEKVVLVATMGALHDGHMQLVAKARDWLDARGGGRIVASIFVNPTQFDQQADLEKYPRDEETDLAMLRQHGCDAVFLPSVEDIYRPGAQTVVEVAGLSRMLMGRVRPGHFRGMTTIVTKLFNIIGPDASTFGEKDYQQLTIVRQMVADLDMPVEIIPVPTVREPDGLAMSSRNRRLTPQDRAAATVLNRALDRGQQMVEHGASPAAIRRAVRAILRSEPRAQVRSVDLRDAADLSRVSRIDRPVVMLLAVRFGEVLLIDQRTATP</sequence>
<gene>
    <name evidence="8 9" type="primary">panC</name>
    <name evidence="9" type="ORF">MU516_07470</name>
</gene>
<evidence type="ECO:0000256" key="7">
    <source>
        <dbReference type="ARBA" id="ARBA00048258"/>
    </source>
</evidence>
<comment type="catalytic activity">
    <reaction evidence="7 8">
        <text>(R)-pantoate + beta-alanine + ATP = (R)-pantothenate + AMP + diphosphate + H(+)</text>
        <dbReference type="Rhea" id="RHEA:10912"/>
        <dbReference type="ChEBI" id="CHEBI:15378"/>
        <dbReference type="ChEBI" id="CHEBI:15980"/>
        <dbReference type="ChEBI" id="CHEBI:29032"/>
        <dbReference type="ChEBI" id="CHEBI:30616"/>
        <dbReference type="ChEBI" id="CHEBI:33019"/>
        <dbReference type="ChEBI" id="CHEBI:57966"/>
        <dbReference type="ChEBI" id="CHEBI:456215"/>
        <dbReference type="EC" id="6.3.2.1"/>
    </reaction>
</comment>
<evidence type="ECO:0000313" key="9">
    <source>
        <dbReference type="EMBL" id="MCT4332705.1"/>
    </source>
</evidence>
<organism evidence="9 10">
    <name type="scientific">Paracoccus maritimus</name>
    <dbReference type="NCBI Taxonomy" id="2933292"/>
    <lineage>
        <taxon>Bacteria</taxon>
        <taxon>Pseudomonadati</taxon>
        <taxon>Pseudomonadota</taxon>
        <taxon>Alphaproteobacteria</taxon>
        <taxon>Rhodobacterales</taxon>
        <taxon>Paracoccaceae</taxon>
        <taxon>Paracoccus</taxon>
    </lineage>
</organism>
<dbReference type="InterPro" id="IPR003721">
    <property type="entry name" value="Pantoate_ligase"/>
</dbReference>
<evidence type="ECO:0000256" key="3">
    <source>
        <dbReference type="ARBA" id="ARBA00022598"/>
    </source>
</evidence>
<proteinExistence type="inferred from homology"/>
<name>A0ABT2KA35_9RHOB</name>
<comment type="caution">
    <text evidence="9">The sequence shown here is derived from an EMBL/GenBank/DDBJ whole genome shotgun (WGS) entry which is preliminary data.</text>
</comment>
<evidence type="ECO:0000256" key="8">
    <source>
        <dbReference type="HAMAP-Rule" id="MF_00158"/>
    </source>
</evidence>
<dbReference type="Proteomes" id="UP001320702">
    <property type="component" value="Unassembled WGS sequence"/>
</dbReference>
<comment type="subunit">
    <text evidence="8">Homodimer.</text>
</comment>
<dbReference type="EC" id="6.3.2.1" evidence="8"/>
<feature type="active site" description="Proton donor" evidence="8">
    <location>
        <position position="37"/>
    </location>
</feature>
<dbReference type="EMBL" id="JANAVZ010000003">
    <property type="protein sequence ID" value="MCT4332705.1"/>
    <property type="molecule type" value="Genomic_DNA"/>
</dbReference>
<dbReference type="InterPro" id="IPR042176">
    <property type="entry name" value="Pantoate_ligase_C"/>
</dbReference>
<comment type="function">
    <text evidence="8">Catalyzes the condensation of pantoate with beta-alanine in an ATP-dependent reaction via a pantoyl-adenylate intermediate.</text>
</comment>
<comment type="miscellaneous">
    <text evidence="8">The reaction proceeds by a bi uni uni bi ping pong mechanism.</text>
</comment>
<feature type="binding site" evidence="8">
    <location>
        <begin position="189"/>
        <end position="192"/>
    </location>
    <ligand>
        <name>ATP</name>
        <dbReference type="ChEBI" id="CHEBI:30616"/>
    </ligand>
</feature>
<dbReference type="NCBIfam" id="TIGR00018">
    <property type="entry name" value="panC"/>
    <property type="match status" value="1"/>
</dbReference>
<evidence type="ECO:0000313" key="10">
    <source>
        <dbReference type="Proteomes" id="UP001320702"/>
    </source>
</evidence>
<feature type="binding site" evidence="8">
    <location>
        <begin position="152"/>
        <end position="155"/>
    </location>
    <ligand>
        <name>ATP</name>
        <dbReference type="ChEBI" id="CHEBI:30616"/>
    </ligand>
</feature>
<keyword evidence="3 8" id="KW-0436">Ligase</keyword>
<protein>
    <recommendedName>
        <fullName evidence="8">Pantothenate synthetase</fullName>
        <shortName evidence="8">PS</shortName>
        <ecNumber evidence="8">6.3.2.1</ecNumber>
    </recommendedName>
    <alternativeName>
        <fullName evidence="8">Pantoate--beta-alanine ligase</fullName>
    </alternativeName>
    <alternativeName>
        <fullName evidence="8">Pantoate-activating enzyme</fullName>
    </alternativeName>
</protein>
<keyword evidence="5 8" id="KW-0547">Nucleotide-binding</keyword>
<dbReference type="RefSeq" id="WP_260276583.1">
    <property type="nucleotide sequence ID" value="NZ_JANAVZ010000003.1"/>
</dbReference>
<comment type="subcellular location">
    <subcellularLocation>
        <location evidence="8">Cytoplasm</location>
    </subcellularLocation>
</comment>
<dbReference type="InterPro" id="IPR014729">
    <property type="entry name" value="Rossmann-like_a/b/a_fold"/>
</dbReference>
<keyword evidence="4 8" id="KW-0566">Pantothenate biosynthesis</keyword>
<feature type="binding site" evidence="8">
    <location>
        <position position="181"/>
    </location>
    <ligand>
        <name>ATP</name>
        <dbReference type="ChEBI" id="CHEBI:30616"/>
    </ligand>
</feature>
<evidence type="ECO:0000256" key="4">
    <source>
        <dbReference type="ARBA" id="ARBA00022655"/>
    </source>
</evidence>
<dbReference type="PANTHER" id="PTHR21299:SF1">
    <property type="entry name" value="PANTOATE--BETA-ALANINE LIGASE"/>
    <property type="match status" value="1"/>
</dbReference>
<dbReference type="SUPFAM" id="SSF52374">
    <property type="entry name" value="Nucleotidylyl transferase"/>
    <property type="match status" value="1"/>
</dbReference>
<evidence type="ECO:0000256" key="6">
    <source>
        <dbReference type="ARBA" id="ARBA00022840"/>
    </source>
</evidence>
<dbReference type="HAMAP" id="MF_00158">
    <property type="entry name" value="PanC"/>
    <property type="match status" value="1"/>
</dbReference>
<feature type="binding site" evidence="8">
    <location>
        <position position="66"/>
    </location>
    <ligand>
        <name>(R)-pantoate</name>
        <dbReference type="ChEBI" id="CHEBI:15980"/>
    </ligand>
</feature>